<dbReference type="Pfam" id="PF04889">
    <property type="entry name" value="Cwf_Cwc_15"/>
    <property type="match status" value="1"/>
</dbReference>
<keyword evidence="4" id="KW-0507">mRNA processing</keyword>
<dbReference type="InterPro" id="IPR006973">
    <property type="entry name" value="Cwf_Cwc_15"/>
</dbReference>
<keyword evidence="8" id="KW-1185">Reference proteome</keyword>
<dbReference type="HOGENOM" id="CLU_100667_0_0_1"/>
<evidence type="ECO:0000256" key="3">
    <source>
        <dbReference type="ARBA" id="ARBA00020693"/>
    </source>
</evidence>
<gene>
    <name evidence="7" type="ORF">SU7_2578</name>
</gene>
<dbReference type="GO" id="GO:0003723">
    <property type="term" value="F:RNA binding"/>
    <property type="evidence" value="ECO:0007669"/>
    <property type="project" value="TreeGrafter"/>
</dbReference>
<dbReference type="PANTHER" id="PTHR12718:SF2">
    <property type="entry name" value="SPLICEOSOME-ASSOCIATED PROTEIN CWC15 HOMOLOG"/>
    <property type="match status" value="1"/>
</dbReference>
<feature type="region of interest" description="Disordered" evidence="6">
    <location>
        <begin position="1"/>
        <end position="153"/>
    </location>
</feature>
<evidence type="ECO:0000256" key="5">
    <source>
        <dbReference type="ARBA" id="ARBA00023187"/>
    </source>
</evidence>
<evidence type="ECO:0000256" key="4">
    <source>
        <dbReference type="ARBA" id="ARBA00022664"/>
    </source>
</evidence>
<protein>
    <recommendedName>
        <fullName evidence="3">Pre-mRNA-splicing factor CWC15</fullName>
    </recommendedName>
</protein>
<dbReference type="OrthoDB" id="30179at2759"/>
<feature type="compositionally biased region" description="Basic residues" evidence="6">
    <location>
        <begin position="119"/>
        <end position="138"/>
    </location>
</feature>
<organism evidence="7 8">
    <name type="scientific">Saccharomyces arboricola (strain H-6 / AS 2.3317 / CBS 10644)</name>
    <name type="common">Yeast</name>
    <dbReference type="NCBI Taxonomy" id="1160507"/>
    <lineage>
        <taxon>Eukaryota</taxon>
        <taxon>Fungi</taxon>
        <taxon>Dikarya</taxon>
        <taxon>Ascomycota</taxon>
        <taxon>Saccharomycotina</taxon>
        <taxon>Saccharomycetes</taxon>
        <taxon>Saccharomycetales</taxon>
        <taxon>Saccharomycetaceae</taxon>
        <taxon>Saccharomyces</taxon>
    </lineage>
</organism>
<name>J8Q0Z9_SACAR</name>
<dbReference type="Proteomes" id="UP000006968">
    <property type="component" value="Chromosome XIII"/>
</dbReference>
<dbReference type="PANTHER" id="PTHR12718">
    <property type="entry name" value="CELL CYCLE CONTROL PROTEIN CWF15"/>
    <property type="match status" value="1"/>
</dbReference>
<comment type="caution">
    <text evidence="7">The sequence shown here is derived from an EMBL/GenBank/DDBJ whole genome shotgun (WGS) entry which is preliminary data.</text>
</comment>
<evidence type="ECO:0000313" key="7">
    <source>
        <dbReference type="EMBL" id="EJS42331.1"/>
    </source>
</evidence>
<comment type="function">
    <text evidence="1">Involved in pre-mRNA splicing.</text>
</comment>
<dbReference type="AlphaFoldDB" id="J8Q0Z9"/>
<evidence type="ECO:0000256" key="6">
    <source>
        <dbReference type="SAM" id="MobiDB-lite"/>
    </source>
</evidence>
<dbReference type="GO" id="GO:0045292">
    <property type="term" value="P:mRNA cis splicing, via spliceosome"/>
    <property type="evidence" value="ECO:0007669"/>
    <property type="project" value="TreeGrafter"/>
</dbReference>
<evidence type="ECO:0000313" key="8">
    <source>
        <dbReference type="Proteomes" id="UP000006968"/>
    </source>
</evidence>
<dbReference type="EMBL" id="ALIE01000152">
    <property type="protein sequence ID" value="EJS42331.1"/>
    <property type="molecule type" value="Genomic_DNA"/>
</dbReference>
<comment type="similarity">
    <text evidence="2">Belongs to the CWC15 family.</text>
</comment>
<accession>J8Q0Z9</accession>
<reference evidence="7 8" key="1">
    <citation type="journal article" date="2013" name="BMC Genomics">
        <title>High quality de novo sequencing and assembly of the Saccharomyces arboricolus genome.</title>
        <authorList>
            <person name="Liti G."/>
            <person name="Nguyen Ba A.N."/>
            <person name="Blythe M."/>
            <person name="Mueller C.A."/>
            <person name="Bergstroem A."/>
            <person name="Cubillos F.A."/>
            <person name="Dafhnis-Calas F."/>
            <person name="Khoshraftar S."/>
            <person name="Malla S."/>
            <person name="Mehta N."/>
            <person name="Siow C.C."/>
            <person name="Warringer J."/>
            <person name="Moses A.M."/>
            <person name="Louis E.J."/>
            <person name="Nieduszynski C.A."/>
        </authorList>
    </citation>
    <scope>NUCLEOTIDE SEQUENCE [LARGE SCALE GENOMIC DNA]</scope>
    <source>
        <strain evidence="8">H-6 / AS 2.3317 / CBS 10644</strain>
    </source>
</reference>
<keyword evidence="5" id="KW-0508">mRNA splicing</keyword>
<evidence type="ECO:0000256" key="1">
    <source>
        <dbReference type="ARBA" id="ARBA00003777"/>
    </source>
</evidence>
<dbReference type="GO" id="GO:0071013">
    <property type="term" value="C:catalytic step 2 spliceosome"/>
    <property type="evidence" value="ECO:0007669"/>
    <property type="project" value="TreeGrafter"/>
</dbReference>
<sequence>MTTSHRPQLEARSGAKAAAYTPTSIEHARLLPGHTTLKYRKSKQDVKSKEGFTQDERSGDEYIETTQLTDGKRAAVENGDDGENDPKEFLQELPIIQETKLANQTEPQQNEQTEERNSSKRSWRKSTAFGHHKVSKRSSIKDNGAKNPVSGYVNDMTKSEYHQQFLHKHIK</sequence>
<proteinExistence type="inferred from homology"/>
<feature type="compositionally biased region" description="Basic and acidic residues" evidence="6">
    <location>
        <begin position="42"/>
        <end position="60"/>
    </location>
</feature>
<evidence type="ECO:0000256" key="2">
    <source>
        <dbReference type="ARBA" id="ARBA00006644"/>
    </source>
</evidence>